<dbReference type="CDD" id="cd00405">
    <property type="entry name" value="PRAI"/>
    <property type="match status" value="1"/>
</dbReference>
<feature type="domain" description="N-(5'phosphoribosyl) anthranilate isomerase (PRAI)" evidence="10">
    <location>
        <begin position="5"/>
        <end position="209"/>
    </location>
</feature>
<dbReference type="HAMAP" id="MF_00135">
    <property type="entry name" value="PRAI"/>
    <property type="match status" value="1"/>
</dbReference>
<reference evidence="11 12" key="1">
    <citation type="submission" date="2017-09" db="EMBL/GenBank/DDBJ databases">
        <authorList>
            <person name="Ehlers B."/>
            <person name="Leendertz F.H."/>
        </authorList>
    </citation>
    <scope>NUCLEOTIDE SEQUENCE [LARGE SCALE GENOMIC DNA]</scope>
    <source>
        <strain evidence="11 12">USBA 140</strain>
    </source>
</reference>
<dbReference type="OrthoDB" id="9796196at2"/>
<dbReference type="GO" id="GO:0004640">
    <property type="term" value="F:phosphoribosylanthranilate isomerase activity"/>
    <property type="evidence" value="ECO:0007669"/>
    <property type="project" value="UniProtKB-UniRule"/>
</dbReference>
<evidence type="ECO:0000256" key="3">
    <source>
        <dbReference type="ARBA" id="ARBA00012572"/>
    </source>
</evidence>
<dbReference type="PANTHER" id="PTHR42894:SF1">
    <property type="entry name" value="N-(5'-PHOSPHORIBOSYL)ANTHRANILATE ISOMERASE"/>
    <property type="match status" value="1"/>
</dbReference>
<evidence type="ECO:0000256" key="5">
    <source>
        <dbReference type="ARBA" id="ARBA00022605"/>
    </source>
</evidence>
<dbReference type="InterPro" id="IPR013785">
    <property type="entry name" value="Aldolase_TIM"/>
</dbReference>
<protein>
    <recommendedName>
        <fullName evidence="4 9">N-(5'-phosphoribosyl)anthranilate isomerase</fullName>
        <shortName evidence="9">PRAI</shortName>
        <ecNumber evidence="3 9">5.3.1.24</ecNumber>
    </recommendedName>
</protein>
<comment type="pathway">
    <text evidence="2 9">Amino-acid biosynthesis; L-tryptophan biosynthesis; L-tryptophan from chorismate: step 3/5.</text>
</comment>
<dbReference type="NCBIfam" id="NF002295">
    <property type="entry name" value="PRK01222.1-1"/>
    <property type="match status" value="1"/>
</dbReference>
<keyword evidence="6 9" id="KW-0822">Tryptophan biosynthesis</keyword>
<evidence type="ECO:0000313" key="12">
    <source>
        <dbReference type="Proteomes" id="UP000219621"/>
    </source>
</evidence>
<evidence type="ECO:0000256" key="1">
    <source>
        <dbReference type="ARBA" id="ARBA00001164"/>
    </source>
</evidence>
<dbReference type="Pfam" id="PF00697">
    <property type="entry name" value="PRAI"/>
    <property type="match status" value="1"/>
</dbReference>
<gene>
    <name evidence="9" type="primary">trpF</name>
    <name evidence="11" type="ORF">SAMN05421508_102101</name>
</gene>
<name>A0A286G8F8_9PROT</name>
<dbReference type="Proteomes" id="UP000219621">
    <property type="component" value="Unassembled WGS sequence"/>
</dbReference>
<evidence type="ECO:0000256" key="9">
    <source>
        <dbReference type="HAMAP-Rule" id="MF_00135"/>
    </source>
</evidence>
<dbReference type="GO" id="GO:0000162">
    <property type="term" value="P:L-tryptophan biosynthetic process"/>
    <property type="evidence" value="ECO:0007669"/>
    <property type="project" value="UniProtKB-UniRule"/>
</dbReference>
<organism evidence="11 12">
    <name type="scientific">Caenispirillum bisanense</name>
    <dbReference type="NCBI Taxonomy" id="414052"/>
    <lineage>
        <taxon>Bacteria</taxon>
        <taxon>Pseudomonadati</taxon>
        <taxon>Pseudomonadota</taxon>
        <taxon>Alphaproteobacteria</taxon>
        <taxon>Rhodospirillales</taxon>
        <taxon>Novispirillaceae</taxon>
        <taxon>Caenispirillum</taxon>
    </lineage>
</organism>
<evidence type="ECO:0000313" key="11">
    <source>
        <dbReference type="EMBL" id="SOD91775.1"/>
    </source>
</evidence>
<dbReference type="InterPro" id="IPR044643">
    <property type="entry name" value="TrpF_fam"/>
</dbReference>
<proteinExistence type="inferred from homology"/>
<keyword evidence="8 9" id="KW-0413">Isomerase</keyword>
<comment type="similarity">
    <text evidence="9">Belongs to the TrpF family.</text>
</comment>
<dbReference type="InterPro" id="IPR001240">
    <property type="entry name" value="PRAI_dom"/>
</dbReference>
<dbReference type="InterPro" id="IPR011060">
    <property type="entry name" value="RibuloseP-bd_barrel"/>
</dbReference>
<evidence type="ECO:0000256" key="4">
    <source>
        <dbReference type="ARBA" id="ARBA00022272"/>
    </source>
</evidence>
<evidence type="ECO:0000259" key="10">
    <source>
        <dbReference type="Pfam" id="PF00697"/>
    </source>
</evidence>
<evidence type="ECO:0000256" key="2">
    <source>
        <dbReference type="ARBA" id="ARBA00004664"/>
    </source>
</evidence>
<dbReference type="EC" id="5.3.1.24" evidence="3 9"/>
<dbReference type="Gene3D" id="3.20.20.70">
    <property type="entry name" value="Aldolase class I"/>
    <property type="match status" value="1"/>
</dbReference>
<dbReference type="UniPathway" id="UPA00035">
    <property type="reaction ID" value="UER00042"/>
</dbReference>
<dbReference type="EMBL" id="OCNJ01000002">
    <property type="protein sequence ID" value="SOD91775.1"/>
    <property type="molecule type" value="Genomic_DNA"/>
</dbReference>
<dbReference type="SUPFAM" id="SSF51366">
    <property type="entry name" value="Ribulose-phoshate binding barrel"/>
    <property type="match status" value="1"/>
</dbReference>
<keyword evidence="5 9" id="KW-0028">Amino-acid biosynthesis</keyword>
<dbReference type="PANTHER" id="PTHR42894">
    <property type="entry name" value="N-(5'-PHOSPHORIBOSYL)ANTHRANILATE ISOMERASE"/>
    <property type="match status" value="1"/>
</dbReference>
<dbReference type="AlphaFoldDB" id="A0A286G8F8"/>
<accession>A0A286G8F8</accession>
<keyword evidence="12" id="KW-1185">Reference proteome</keyword>
<evidence type="ECO:0000256" key="8">
    <source>
        <dbReference type="ARBA" id="ARBA00023235"/>
    </source>
</evidence>
<comment type="catalytic activity">
    <reaction evidence="1 9">
        <text>N-(5-phospho-beta-D-ribosyl)anthranilate = 1-(2-carboxyphenylamino)-1-deoxy-D-ribulose 5-phosphate</text>
        <dbReference type="Rhea" id="RHEA:21540"/>
        <dbReference type="ChEBI" id="CHEBI:18277"/>
        <dbReference type="ChEBI" id="CHEBI:58613"/>
        <dbReference type="EC" id="5.3.1.24"/>
    </reaction>
</comment>
<evidence type="ECO:0000256" key="6">
    <source>
        <dbReference type="ARBA" id="ARBA00022822"/>
    </source>
</evidence>
<keyword evidence="7 9" id="KW-0057">Aromatic amino acid biosynthesis</keyword>
<sequence>MPLVAKICGLTDEDALVAAVEGGADYVGLVFFPPSPRAITPEAAAELLDGLPEDVKAVGLFVDPTDDQLAEVLGHVRLAMVQLHGTETPARVEQIRQDWGVPVIKALGIATAEDLKAAEAYADVADMLLFDAKAPAGSDRPGGHGTALPWDLLRGWSRPDVPWMLAGGLTPDTVTQAARTAGAAMVDVSSGVERSKGVKDPDLIRRFLDACAEA</sequence>
<evidence type="ECO:0000256" key="7">
    <source>
        <dbReference type="ARBA" id="ARBA00023141"/>
    </source>
</evidence>